<dbReference type="PROSITE" id="PS50178">
    <property type="entry name" value="ZF_FYVE"/>
    <property type="match status" value="1"/>
</dbReference>
<feature type="domain" description="EF-hand" evidence="8">
    <location>
        <begin position="1073"/>
        <end position="1108"/>
    </location>
</feature>
<dbReference type="Gene3D" id="3.30.40.10">
    <property type="entry name" value="Zinc/RING finger domain, C3HC4 (zinc finger)"/>
    <property type="match status" value="1"/>
</dbReference>
<evidence type="ECO:0000256" key="5">
    <source>
        <dbReference type="PROSITE-ProRule" id="PRU00091"/>
    </source>
</evidence>
<dbReference type="SUPFAM" id="SSF57903">
    <property type="entry name" value="FYVE/PHD zinc finger"/>
    <property type="match status" value="1"/>
</dbReference>
<dbReference type="PROSITE" id="PS50222">
    <property type="entry name" value="EF_HAND_2"/>
    <property type="match status" value="2"/>
</dbReference>
<accession>A0A3R6Z950</accession>
<keyword evidence="3" id="KW-0862">Zinc</keyword>
<dbReference type="InterPro" id="IPR000306">
    <property type="entry name" value="Znf_FYVE"/>
</dbReference>
<dbReference type="InterPro" id="IPR007461">
    <property type="entry name" value="Ysc84_actin-binding"/>
</dbReference>
<dbReference type="Gene3D" id="1.10.238.10">
    <property type="entry name" value="EF-hand"/>
    <property type="match status" value="1"/>
</dbReference>
<dbReference type="InterPro" id="IPR017455">
    <property type="entry name" value="Znf_FYVE-rel"/>
</dbReference>
<dbReference type="GO" id="GO:0005509">
    <property type="term" value="F:calcium ion binding"/>
    <property type="evidence" value="ECO:0007669"/>
    <property type="project" value="InterPro"/>
</dbReference>
<dbReference type="PANTHER" id="PTHR15629">
    <property type="entry name" value="SH3YL1 PROTEIN"/>
    <property type="match status" value="1"/>
</dbReference>
<keyword evidence="4" id="KW-0106">Calcium</keyword>
<dbReference type="InterPro" id="IPR018247">
    <property type="entry name" value="EF_Hand_1_Ca_BS"/>
</dbReference>
<dbReference type="InterPro" id="IPR013083">
    <property type="entry name" value="Znf_RING/FYVE/PHD"/>
</dbReference>
<evidence type="ECO:0000256" key="4">
    <source>
        <dbReference type="ARBA" id="ARBA00022837"/>
    </source>
</evidence>
<evidence type="ECO:0000256" key="3">
    <source>
        <dbReference type="ARBA" id="ARBA00022833"/>
    </source>
</evidence>
<keyword evidence="10" id="KW-1185">Reference proteome</keyword>
<dbReference type="SMART" id="SM00054">
    <property type="entry name" value="EFh"/>
    <property type="match status" value="2"/>
</dbReference>
<dbReference type="CDD" id="cd00051">
    <property type="entry name" value="EFh"/>
    <property type="match status" value="1"/>
</dbReference>
<dbReference type="EMBL" id="QUSY01000068">
    <property type="protein sequence ID" value="RHY33586.1"/>
    <property type="molecule type" value="Genomic_DNA"/>
</dbReference>
<dbReference type="Proteomes" id="UP000285060">
    <property type="component" value="Unassembled WGS sequence"/>
</dbReference>
<dbReference type="GO" id="GO:0008270">
    <property type="term" value="F:zinc ion binding"/>
    <property type="evidence" value="ECO:0007669"/>
    <property type="project" value="UniProtKB-KW"/>
</dbReference>
<dbReference type="Pfam" id="PF01363">
    <property type="entry name" value="FYVE"/>
    <property type="match status" value="1"/>
</dbReference>
<feature type="domain" description="EF-hand" evidence="8">
    <location>
        <begin position="1114"/>
        <end position="1140"/>
    </location>
</feature>
<dbReference type="SUPFAM" id="SSF47473">
    <property type="entry name" value="EF-hand"/>
    <property type="match status" value="1"/>
</dbReference>
<dbReference type="GO" id="GO:0035091">
    <property type="term" value="F:phosphatidylinositol binding"/>
    <property type="evidence" value="ECO:0007669"/>
    <property type="project" value="TreeGrafter"/>
</dbReference>
<dbReference type="Pfam" id="PF04366">
    <property type="entry name" value="Ysc84"/>
    <property type="match status" value="1"/>
</dbReference>
<name>A0A3R6Z950_9STRA</name>
<dbReference type="InterPro" id="IPR011011">
    <property type="entry name" value="Znf_FYVE_PHD"/>
</dbReference>
<dbReference type="InterPro" id="IPR002048">
    <property type="entry name" value="EF_hand_dom"/>
</dbReference>
<sequence length="1701" mass="187030">MSKFCRECGAPLHGRRFCSQCGVPAVASSSDIPTVVSATSYTAPPTHLAPPSPRTNKKRSGSVDVPDMATGDEATSIYKRVVATVRGTHFGEHADDTVKAFKKDCKQYGSGGISAEVFEANLRVYLGDFMMDTMMPQLVRLIPDDEKRAELLAVYRDNAKSKAPKSRPATIGSTSERQMSLASRPSWTPKPEDVDAPLAERSGNTGSIKSVFKKLSGPSIYGKHAICEMCTTKFDLRNRRHHCRKCGKAVCQSCSPAYMLIPEGFQHEGAKGYDVAVPQRVCTLCAPILQPLQARLEATFANCHQGGPPQSSPEALPTDRGWFKSLPVHQSLANECEAARDMLRQFFLTSPAEKRIPVAFLERAHGLAFLTVVKAGLLVTAKMGSGIVVARLGDNSWSAPSAIGTAGIGGGLEGGGEVVQVLLILSSAQAVSVFFQTQLTLGAGLDLAVGPYGRSALAQAAMGKGNGGLGVNYSYSHSRGFFAGISLHGAVIRCREDANRAFYGRHVTPSEILTGAVPPPRAAHGVYEAIGDAMLLCEEYRAEEAKPRVASCKIEWPEPASIDLLAEFRWLVGDAPQHGPSPKTLSLNAKVGTLKETSPYTQLFAEAHRAKLVLTSAQIAERKVRRVADAMEFHVQSNNDAMASPGKHRHRATNPIELLPSTFPLLDGAIDFKSWQEEASACMAMPPVAVPESTSLDNIVNTTTISSTTSKLPSVVALNAGRPHESKTSTFVACGASSTPTKCESVAGELDDHLMQEISQDPWITDQLDPLILSTAFPRPVTPFVRIPMQAMGSVTELVGQGVAKYSIEMQHRIQKAIYAHQGKDMWTDQTASLLAAEMSADIVFGDGSEGNAAPFNTGAAVLPDPVELEATWIEQTAATVRDAAQTELAKGRPHAAVAVIEAGVHKLLQDDVGGVKEKSSWGFNYSMALSMKHLLNRWTDASFSQHAARLLYHDESLRQTSAMQVAFRRTEPPRFACVYCGMAFALYKPYWAHQRACDKNFTQHVVKGGSPEDEEALRMSMEEKAVAAAVVSVADDVCAYVATKSGRRVLHQEVQRVKQLNSATTDTSKASRDTMRLRHLFFSYDLDESGFLDRREFANIARDLGEVATGATFDALDVSGSGKLSFKEFAAWATTHILAPQRRPLATRIKRLWTRVVHGKAKQRRAEALRYMIAREKWLGQVQARLAFRDRFPPLYQCLECQADAAAIHARQMEMSAHFRHRVGLTDAVKSVLEAAIQEAKEVEVDAAVQRFVQMARGRAETNTTALQLRGLRIQTHNDGSLHPSPAFLTGVVRCFSHASDAMEVHERGVPVASMATIFRLLHRPAKLVPLAIQALDPTHLGRIRESSLVEWLQQYAKRSCRRRGVWTWKQAGRLVEMANYRHHLASGGLEFMDEDHDLLSLHDTHDWVRQFNAYCSTADGKAALAAVTKALRQQNSARKQPIERRADFIFAALETQDAGTDRILRRSELLHALAAVGWIVSERRFWSSLDPGKSGIVTRDCFAAWYPTVHVFESSSEARLALHMKSTLNISALGRAVVAVRYDRSRQEHSTLLKSEDYCSSDVGMKEVQQEAKRITHLWRNSPKLRWLPSDPTTRIAFAFDMVGSTRAIHCSAIGGLLYFAHCPCDEGAIGNLLPQRDGRIPEADVMRWLLQRRQAHPDSVFKRFAMRVRSLRRKDKVLCLAQAIVLNRRMHEEQGIEP</sequence>
<reference evidence="9 10" key="1">
    <citation type="submission" date="2018-08" db="EMBL/GenBank/DDBJ databases">
        <title>Aphanomyces genome sequencing and annotation.</title>
        <authorList>
            <person name="Minardi D."/>
            <person name="Oidtmann B."/>
            <person name="Van Der Giezen M."/>
            <person name="Studholme D.J."/>
        </authorList>
    </citation>
    <scope>NUCLEOTIDE SEQUENCE [LARGE SCALE GENOMIC DNA]</scope>
    <source>
        <strain evidence="9 10">NJM0002</strain>
    </source>
</reference>
<dbReference type="InterPro" id="IPR051702">
    <property type="entry name" value="SH3_domain_YSC84-like"/>
</dbReference>
<dbReference type="VEuPathDB" id="FungiDB:H310_00198"/>
<dbReference type="PROSITE" id="PS00018">
    <property type="entry name" value="EF_HAND_1"/>
    <property type="match status" value="2"/>
</dbReference>
<evidence type="ECO:0000313" key="9">
    <source>
        <dbReference type="EMBL" id="RHY33586.1"/>
    </source>
</evidence>
<evidence type="ECO:0000256" key="1">
    <source>
        <dbReference type="ARBA" id="ARBA00022723"/>
    </source>
</evidence>
<dbReference type="SMART" id="SM00064">
    <property type="entry name" value="FYVE"/>
    <property type="match status" value="1"/>
</dbReference>
<gene>
    <name evidence="9" type="ORF">DYB32_001532</name>
</gene>
<dbReference type="InterPro" id="IPR011992">
    <property type="entry name" value="EF-hand-dom_pair"/>
</dbReference>
<dbReference type="Pfam" id="PF13499">
    <property type="entry name" value="EF-hand_7"/>
    <property type="match status" value="1"/>
</dbReference>
<feature type="region of interest" description="Disordered" evidence="6">
    <location>
        <begin position="41"/>
        <end position="69"/>
    </location>
</feature>
<keyword evidence="1" id="KW-0479">Metal-binding</keyword>
<proteinExistence type="predicted"/>
<organism evidence="9 10">
    <name type="scientific">Aphanomyces invadans</name>
    <dbReference type="NCBI Taxonomy" id="157072"/>
    <lineage>
        <taxon>Eukaryota</taxon>
        <taxon>Sar</taxon>
        <taxon>Stramenopiles</taxon>
        <taxon>Oomycota</taxon>
        <taxon>Saprolegniomycetes</taxon>
        <taxon>Saprolegniales</taxon>
        <taxon>Verrucalvaceae</taxon>
        <taxon>Aphanomyces</taxon>
    </lineage>
</organism>
<feature type="domain" description="FYVE-type" evidence="7">
    <location>
        <begin position="227"/>
        <end position="290"/>
    </location>
</feature>
<feature type="region of interest" description="Disordered" evidence="6">
    <location>
        <begin position="162"/>
        <end position="202"/>
    </location>
</feature>
<comment type="caution">
    <text evidence="9">The sequence shown here is derived from an EMBL/GenBank/DDBJ whole genome shotgun (WGS) entry which is preliminary data.</text>
</comment>
<evidence type="ECO:0000259" key="7">
    <source>
        <dbReference type="PROSITE" id="PS50178"/>
    </source>
</evidence>
<keyword evidence="2 5" id="KW-0863">Zinc-finger</keyword>
<protein>
    <submittedName>
        <fullName evidence="9">Uncharacterized protein</fullName>
    </submittedName>
</protein>
<evidence type="ECO:0000259" key="8">
    <source>
        <dbReference type="PROSITE" id="PS50222"/>
    </source>
</evidence>
<evidence type="ECO:0000313" key="10">
    <source>
        <dbReference type="Proteomes" id="UP000285060"/>
    </source>
</evidence>
<dbReference type="Pfam" id="PF23202">
    <property type="entry name" value="PAH_ZNF598"/>
    <property type="match status" value="1"/>
</dbReference>
<dbReference type="PANTHER" id="PTHR15629:SF2">
    <property type="entry name" value="SH3 DOMAIN-CONTAINING YSC84-LIKE PROTEIN 1"/>
    <property type="match status" value="1"/>
</dbReference>
<feature type="compositionally biased region" description="Polar residues" evidence="6">
    <location>
        <begin position="171"/>
        <end position="186"/>
    </location>
</feature>
<evidence type="ECO:0000256" key="6">
    <source>
        <dbReference type="SAM" id="MobiDB-lite"/>
    </source>
</evidence>
<dbReference type="CDD" id="cd00065">
    <property type="entry name" value="FYVE_like_SF"/>
    <property type="match status" value="1"/>
</dbReference>
<dbReference type="InterPro" id="IPR057634">
    <property type="entry name" value="PAH_ZNF598/HEL2"/>
</dbReference>
<dbReference type="VEuPathDB" id="FungiDB:H310_00197"/>
<evidence type="ECO:0000256" key="2">
    <source>
        <dbReference type="ARBA" id="ARBA00022771"/>
    </source>
</evidence>